<dbReference type="Proteomes" id="UP001195769">
    <property type="component" value="Unassembled WGS sequence"/>
</dbReference>
<evidence type="ECO:0000256" key="1">
    <source>
        <dbReference type="SAM" id="MobiDB-lite"/>
    </source>
</evidence>
<evidence type="ECO:0000313" key="2">
    <source>
        <dbReference type="EMBL" id="KAG1892956.1"/>
    </source>
</evidence>
<dbReference type="AlphaFoldDB" id="A0AAD4DS66"/>
<feature type="compositionally biased region" description="Basic and acidic residues" evidence="1">
    <location>
        <begin position="37"/>
        <end position="64"/>
    </location>
</feature>
<feature type="compositionally biased region" description="Low complexity" evidence="1">
    <location>
        <begin position="295"/>
        <end position="309"/>
    </location>
</feature>
<gene>
    <name evidence="2" type="ORF">F5891DRAFT_1068213</name>
</gene>
<feature type="region of interest" description="Disordered" evidence="1">
    <location>
        <begin position="202"/>
        <end position="252"/>
    </location>
</feature>
<feature type="region of interest" description="Disordered" evidence="1">
    <location>
        <begin position="23"/>
        <end position="78"/>
    </location>
</feature>
<evidence type="ECO:0000313" key="3">
    <source>
        <dbReference type="Proteomes" id="UP001195769"/>
    </source>
</evidence>
<dbReference type="RefSeq" id="XP_041218532.1">
    <property type="nucleotide sequence ID" value="XM_041363180.1"/>
</dbReference>
<feature type="compositionally biased region" description="Polar residues" evidence="1">
    <location>
        <begin position="226"/>
        <end position="239"/>
    </location>
</feature>
<organism evidence="2 3">
    <name type="scientific">Suillus fuscotomentosus</name>
    <dbReference type="NCBI Taxonomy" id="1912939"/>
    <lineage>
        <taxon>Eukaryota</taxon>
        <taxon>Fungi</taxon>
        <taxon>Dikarya</taxon>
        <taxon>Basidiomycota</taxon>
        <taxon>Agaricomycotina</taxon>
        <taxon>Agaricomycetes</taxon>
        <taxon>Agaricomycetidae</taxon>
        <taxon>Boletales</taxon>
        <taxon>Suillineae</taxon>
        <taxon>Suillaceae</taxon>
        <taxon>Suillus</taxon>
    </lineage>
</organism>
<feature type="compositionally biased region" description="Polar residues" evidence="1">
    <location>
        <begin position="277"/>
        <end position="294"/>
    </location>
</feature>
<dbReference type="GeneID" id="64657478"/>
<feature type="compositionally biased region" description="Low complexity" evidence="1">
    <location>
        <begin position="208"/>
        <end position="225"/>
    </location>
</feature>
<feature type="region of interest" description="Disordered" evidence="1">
    <location>
        <begin position="277"/>
        <end position="315"/>
    </location>
</feature>
<feature type="region of interest" description="Disordered" evidence="1">
    <location>
        <begin position="120"/>
        <end position="151"/>
    </location>
</feature>
<accession>A0AAD4DS66</accession>
<reference evidence="2" key="1">
    <citation type="journal article" date="2020" name="New Phytol.">
        <title>Comparative genomics reveals dynamic genome evolution in host specialist ectomycorrhizal fungi.</title>
        <authorList>
            <person name="Lofgren L.A."/>
            <person name="Nguyen N.H."/>
            <person name="Vilgalys R."/>
            <person name="Ruytinx J."/>
            <person name="Liao H.L."/>
            <person name="Branco S."/>
            <person name="Kuo A."/>
            <person name="LaButti K."/>
            <person name="Lipzen A."/>
            <person name="Andreopoulos W."/>
            <person name="Pangilinan J."/>
            <person name="Riley R."/>
            <person name="Hundley H."/>
            <person name="Na H."/>
            <person name="Barry K."/>
            <person name="Grigoriev I.V."/>
            <person name="Stajich J.E."/>
            <person name="Kennedy P.G."/>
        </authorList>
    </citation>
    <scope>NUCLEOTIDE SEQUENCE</scope>
    <source>
        <strain evidence="2">FC203</strain>
    </source>
</reference>
<dbReference type="EMBL" id="JABBWK010000112">
    <property type="protein sequence ID" value="KAG1892956.1"/>
    <property type="molecule type" value="Genomic_DNA"/>
</dbReference>
<comment type="caution">
    <text evidence="2">The sequence shown here is derived from an EMBL/GenBank/DDBJ whole genome shotgun (WGS) entry which is preliminary data.</text>
</comment>
<protein>
    <submittedName>
        <fullName evidence="2">Uncharacterized protein</fullName>
    </submittedName>
</protein>
<sequence>MDAQRFDPLRRTNMRLASLFKTRTSDSTPMRQGPCVKSEKTSASDVRPDHEIVIDPVEGKDSDLKGSCPPSKDTCTTRVTTPVDIHDSVDKVATHTITRSEPNPRGGAPIVSVTEIVYRRPPSHTDTSSPSQYSSSVSPQSIPPPGFNDSAETVATGTIIQSDPNPRGGAPIVSRAQMMSRGVWSHSPCRTQMVFTGAVSRSLPTNASSPSQSPSPSASSRSTPPLTNESVDVLTTRTVTCPDPSGGAPTVSREQMVFRGVLSRSPSCSQMVFTGTVSCPPARTNTSSPARTNTPSPSQSSSPSASSRSTPPPGFIRRVFRALDRFNTSSASGSDADDLKVHKRERHVLLAIVKERRGKHKDDRVFKDIAGNDFPAAGVRDST</sequence>
<feature type="compositionally biased region" description="Low complexity" evidence="1">
    <location>
        <begin position="128"/>
        <end position="140"/>
    </location>
</feature>
<keyword evidence="3" id="KW-1185">Reference proteome</keyword>
<name>A0AAD4DS66_9AGAM</name>
<proteinExistence type="predicted"/>